<evidence type="ECO:0000256" key="1">
    <source>
        <dbReference type="SAM" id="SignalP"/>
    </source>
</evidence>
<gene>
    <name evidence="2" type="ORF">HG543_25335</name>
</gene>
<name>A0A848LKC2_9BACT</name>
<dbReference type="SUPFAM" id="SSF63829">
    <property type="entry name" value="Calcium-dependent phosphotriesterase"/>
    <property type="match status" value="1"/>
</dbReference>
<comment type="caution">
    <text evidence="2">The sequence shown here is derived from an EMBL/GenBank/DDBJ whole genome shotgun (WGS) entry which is preliminary data.</text>
</comment>
<organism evidence="2 3">
    <name type="scientific">Pyxidicoccus fallax</name>
    <dbReference type="NCBI Taxonomy" id="394095"/>
    <lineage>
        <taxon>Bacteria</taxon>
        <taxon>Pseudomonadati</taxon>
        <taxon>Myxococcota</taxon>
        <taxon>Myxococcia</taxon>
        <taxon>Myxococcales</taxon>
        <taxon>Cystobacterineae</taxon>
        <taxon>Myxococcaceae</taxon>
        <taxon>Pyxidicoccus</taxon>
    </lineage>
</organism>
<evidence type="ECO:0008006" key="4">
    <source>
        <dbReference type="Google" id="ProtNLM"/>
    </source>
</evidence>
<proteinExistence type="predicted"/>
<dbReference type="Proteomes" id="UP000518300">
    <property type="component" value="Unassembled WGS sequence"/>
</dbReference>
<dbReference type="AlphaFoldDB" id="A0A848LKC2"/>
<accession>A0A848LKC2</accession>
<dbReference type="RefSeq" id="WP_169347430.1">
    <property type="nucleotide sequence ID" value="NZ_JABBJJ010000125.1"/>
</dbReference>
<feature type="signal peptide" evidence="1">
    <location>
        <begin position="1"/>
        <end position="20"/>
    </location>
</feature>
<dbReference type="NCBIfam" id="TIGR04534">
    <property type="entry name" value="ELWxxDGT_rpt"/>
    <property type="match status" value="3"/>
</dbReference>
<feature type="chain" id="PRO_5032758947" description="Hyalin repeat protein" evidence="1">
    <location>
        <begin position="21"/>
        <end position="478"/>
    </location>
</feature>
<dbReference type="SUPFAM" id="SSF63825">
    <property type="entry name" value="YWTD domain"/>
    <property type="match status" value="1"/>
</dbReference>
<evidence type="ECO:0000313" key="3">
    <source>
        <dbReference type="Proteomes" id="UP000518300"/>
    </source>
</evidence>
<keyword evidence="3" id="KW-1185">Reference proteome</keyword>
<keyword evidence="1" id="KW-0732">Signal</keyword>
<protein>
    <recommendedName>
        <fullName evidence="4">Hyalin repeat protein</fullName>
    </recommendedName>
</protein>
<dbReference type="EMBL" id="JABBJJ010000125">
    <property type="protein sequence ID" value="NMO18156.1"/>
    <property type="molecule type" value="Genomic_DNA"/>
</dbReference>
<sequence>MRCWRSLCVVLALMAGRGEAAPGGSTVENEAAAGASTPWKPCGTKAVPLGPALPNVDPESRDLVHGGDLLFFFTGTDDAGGALWASSGTQGEGTFKVRDFPTPPTGMAPTQFTRVGNRVFFAAEDEDHGRELWVSDGTAAGTKMVVDLWPGPNGSFPRSLFEHQGRLYFTAGDENHGRELRVTDGTAEGTVLVADLDPGPEGAEPDLLTRSGDGSLYFIAHFQAIFTALMRLDPVSGTVTELLRVPSEGSILGAPTAVGSRVFFIIGDLHGHSLELMVTSGGPPAKVADVTHVGERVSMGGKLYFTATRAPDGMDLELWRSDGTAKGTRRVKDVRSGAEGSEPASLTVLGRRLFFSADDGVHGNELWVSDGTEAGTQLFKELEHGPRGAWPSELTVLQGNLFFRAETLERGLEPWMSNGTPGGTVPLEELVTGPNGSYPRSFVRSGWDAFFTAEDGTGVRRLWALPLRPDGRCPSPRR</sequence>
<reference evidence="2 3" key="1">
    <citation type="submission" date="2020-04" db="EMBL/GenBank/DDBJ databases">
        <title>Draft genome of Pyxidicoccus fallax type strain.</title>
        <authorList>
            <person name="Whitworth D.E."/>
        </authorList>
    </citation>
    <scope>NUCLEOTIDE SEQUENCE [LARGE SCALE GENOMIC DNA]</scope>
    <source>
        <strain evidence="2 3">DSM 14698</strain>
    </source>
</reference>
<evidence type="ECO:0000313" key="2">
    <source>
        <dbReference type="EMBL" id="NMO18156.1"/>
    </source>
</evidence>
<dbReference type="InterPro" id="IPR030916">
    <property type="entry name" value="ELWxxDGT_rpt"/>
</dbReference>